<keyword evidence="6 9" id="KW-0822">Tryptophan biosynthesis</keyword>
<dbReference type="GO" id="GO:0004640">
    <property type="term" value="F:phosphoribosylanthranilate isomerase activity"/>
    <property type="evidence" value="ECO:0007669"/>
    <property type="project" value="UniProtKB-UniRule"/>
</dbReference>
<dbReference type="InterPro" id="IPR011060">
    <property type="entry name" value="RibuloseP-bd_barrel"/>
</dbReference>
<evidence type="ECO:0000256" key="1">
    <source>
        <dbReference type="ARBA" id="ARBA00001164"/>
    </source>
</evidence>
<keyword evidence="5 9" id="KW-0028">Amino-acid biosynthesis</keyword>
<gene>
    <name evidence="9" type="primary">trpF</name>
    <name evidence="11" type="ORF">FJR48_08700</name>
</gene>
<dbReference type="InterPro" id="IPR013785">
    <property type="entry name" value="Aldolase_TIM"/>
</dbReference>
<accession>A0A5P8P296</accession>
<comment type="catalytic activity">
    <reaction evidence="1 9">
        <text>N-(5-phospho-beta-D-ribosyl)anthranilate = 1-(2-carboxyphenylamino)-1-deoxy-D-ribulose 5-phosphate</text>
        <dbReference type="Rhea" id="RHEA:21540"/>
        <dbReference type="ChEBI" id="CHEBI:18277"/>
        <dbReference type="ChEBI" id="CHEBI:58613"/>
        <dbReference type="EC" id="5.3.1.24"/>
    </reaction>
</comment>
<dbReference type="EC" id="5.3.1.24" evidence="3 9"/>
<dbReference type="UniPathway" id="UPA00035">
    <property type="reaction ID" value="UER00042"/>
</dbReference>
<dbReference type="PANTHER" id="PTHR42894">
    <property type="entry name" value="N-(5'-PHOSPHORIBOSYL)ANTHRANILATE ISOMERASE"/>
    <property type="match status" value="1"/>
</dbReference>
<dbReference type="Pfam" id="PF00697">
    <property type="entry name" value="PRAI"/>
    <property type="match status" value="1"/>
</dbReference>
<sequence length="194" mass="21487">MKCKICGITSYEDAMMAIKAGADALGFVFYEKSPRYISPSDAKKIISKLPPFVEKVGLFVNVDAQVINSYIQESGCTLAQLHFEATDSVYEQLFVPYIKVIRAKNKEDILKHSDEYRLVDAYCEAYGGAGKRINTEWFEGIDCSKIILAGGLSPNNVSSVKKYGFYGVDVSSGVEISHGKKDPKKVKDFIDNAK</sequence>
<evidence type="ECO:0000256" key="2">
    <source>
        <dbReference type="ARBA" id="ARBA00004664"/>
    </source>
</evidence>
<evidence type="ECO:0000259" key="10">
    <source>
        <dbReference type="Pfam" id="PF00697"/>
    </source>
</evidence>
<dbReference type="CDD" id="cd00405">
    <property type="entry name" value="PRAI"/>
    <property type="match status" value="1"/>
</dbReference>
<evidence type="ECO:0000256" key="9">
    <source>
        <dbReference type="HAMAP-Rule" id="MF_00135"/>
    </source>
</evidence>
<dbReference type="GO" id="GO:0000162">
    <property type="term" value="P:L-tryptophan biosynthetic process"/>
    <property type="evidence" value="ECO:0007669"/>
    <property type="project" value="UniProtKB-UniRule"/>
</dbReference>
<dbReference type="Proteomes" id="UP000326944">
    <property type="component" value="Chromosome"/>
</dbReference>
<dbReference type="InterPro" id="IPR001240">
    <property type="entry name" value="PRAI_dom"/>
</dbReference>
<dbReference type="EMBL" id="CP043617">
    <property type="protein sequence ID" value="QFR49804.1"/>
    <property type="molecule type" value="Genomic_DNA"/>
</dbReference>
<dbReference type="RefSeq" id="WP_152307751.1">
    <property type="nucleotide sequence ID" value="NZ_CP043617.1"/>
</dbReference>
<reference evidence="11 12" key="1">
    <citation type="submission" date="2019-09" db="EMBL/GenBank/DDBJ databases">
        <title>Sulfurimonas gotlandica sp. nov., a chemoautotrophic and psychrotolerant epsilonproteobacterium isolated from a pelagic redoxcline, and an emended description of the genus Sulfurimonas.</title>
        <authorList>
            <person name="Wang S."/>
            <person name="Jiang L."/>
            <person name="Shao S."/>
        </authorList>
    </citation>
    <scope>NUCLEOTIDE SEQUENCE [LARGE SCALE GENOMIC DNA]</scope>
    <source>
        <strain evidence="11 12">GYSZ_1</strain>
    </source>
</reference>
<dbReference type="Gene3D" id="3.20.20.70">
    <property type="entry name" value="Aldolase class I"/>
    <property type="match status" value="1"/>
</dbReference>
<comment type="similarity">
    <text evidence="9">Belongs to the TrpF family.</text>
</comment>
<keyword evidence="12" id="KW-1185">Reference proteome</keyword>
<keyword evidence="7 9" id="KW-0057">Aromatic amino acid biosynthesis</keyword>
<dbReference type="OrthoDB" id="9804217at2"/>
<evidence type="ECO:0000313" key="12">
    <source>
        <dbReference type="Proteomes" id="UP000326944"/>
    </source>
</evidence>
<feature type="domain" description="N-(5'phosphoribosyl) anthranilate isomerase (PRAI)" evidence="10">
    <location>
        <begin position="4"/>
        <end position="192"/>
    </location>
</feature>
<dbReference type="InterPro" id="IPR044643">
    <property type="entry name" value="TrpF_fam"/>
</dbReference>
<dbReference type="AlphaFoldDB" id="A0A5P8P296"/>
<name>A0A5P8P296_9BACT</name>
<dbReference type="KEGG" id="sulg:FJR48_08700"/>
<evidence type="ECO:0000256" key="7">
    <source>
        <dbReference type="ARBA" id="ARBA00023141"/>
    </source>
</evidence>
<evidence type="ECO:0000256" key="6">
    <source>
        <dbReference type="ARBA" id="ARBA00022822"/>
    </source>
</evidence>
<evidence type="ECO:0000256" key="4">
    <source>
        <dbReference type="ARBA" id="ARBA00022272"/>
    </source>
</evidence>
<dbReference type="HAMAP" id="MF_00135">
    <property type="entry name" value="PRAI"/>
    <property type="match status" value="1"/>
</dbReference>
<evidence type="ECO:0000256" key="8">
    <source>
        <dbReference type="ARBA" id="ARBA00023235"/>
    </source>
</evidence>
<protein>
    <recommendedName>
        <fullName evidence="4 9">N-(5'-phosphoribosyl)anthranilate isomerase</fullName>
        <shortName evidence="9">PRAI</shortName>
        <ecNumber evidence="3 9">5.3.1.24</ecNumber>
    </recommendedName>
</protein>
<comment type="pathway">
    <text evidence="2 9">Amino-acid biosynthesis; L-tryptophan biosynthesis; L-tryptophan from chorismate: step 3/5.</text>
</comment>
<evidence type="ECO:0000256" key="5">
    <source>
        <dbReference type="ARBA" id="ARBA00022605"/>
    </source>
</evidence>
<evidence type="ECO:0000256" key="3">
    <source>
        <dbReference type="ARBA" id="ARBA00012572"/>
    </source>
</evidence>
<proteinExistence type="inferred from homology"/>
<keyword evidence="8 9" id="KW-0413">Isomerase</keyword>
<organism evidence="11 12">
    <name type="scientific">Sulfurimonas lithotrophica</name>
    <dbReference type="NCBI Taxonomy" id="2590022"/>
    <lineage>
        <taxon>Bacteria</taxon>
        <taxon>Pseudomonadati</taxon>
        <taxon>Campylobacterota</taxon>
        <taxon>Epsilonproteobacteria</taxon>
        <taxon>Campylobacterales</taxon>
        <taxon>Sulfurimonadaceae</taxon>
        <taxon>Sulfurimonas</taxon>
    </lineage>
</organism>
<dbReference type="SUPFAM" id="SSF51366">
    <property type="entry name" value="Ribulose-phoshate binding barrel"/>
    <property type="match status" value="1"/>
</dbReference>
<dbReference type="PANTHER" id="PTHR42894:SF1">
    <property type="entry name" value="N-(5'-PHOSPHORIBOSYL)ANTHRANILATE ISOMERASE"/>
    <property type="match status" value="1"/>
</dbReference>
<evidence type="ECO:0000313" key="11">
    <source>
        <dbReference type="EMBL" id="QFR49804.1"/>
    </source>
</evidence>